<evidence type="ECO:0000313" key="2">
    <source>
        <dbReference type="EMBL" id="KZZ93553.1"/>
    </source>
</evidence>
<protein>
    <submittedName>
        <fullName evidence="2">Uncharacterized protein</fullName>
    </submittedName>
</protein>
<gene>
    <name evidence="2" type="ORF">AAP_02345</name>
</gene>
<sequence>MSPPCNRPPSDYRGRSPYRSRCSHSGCPRSRLPNDNDPASSEPSGHAEQDQGRRRRGPRKMLDRLERWRLAKVKEMAEKAHMAATLEAAEVTSSLAQLKINGVDPYDFKDLIDAVNDDTDHSYETDRKERGRSGSPARDEKKKTEDDADDDIKPVYPRREYISPTERVRRLDRGRLPFQRTLRQRMEDEAAEMEESIKDMKSGNGPPLPMTKAERKMGDEEWHEPLRKYFEVPGVPEDYMRWYRQRQAAELAFHDMLTGADTDDED</sequence>
<evidence type="ECO:0000313" key="3">
    <source>
        <dbReference type="Proteomes" id="UP000242877"/>
    </source>
</evidence>
<dbReference type="OrthoDB" id="10610952at2759"/>
<organism evidence="2 3">
    <name type="scientific">Ascosphaera apis ARSEF 7405</name>
    <dbReference type="NCBI Taxonomy" id="392613"/>
    <lineage>
        <taxon>Eukaryota</taxon>
        <taxon>Fungi</taxon>
        <taxon>Dikarya</taxon>
        <taxon>Ascomycota</taxon>
        <taxon>Pezizomycotina</taxon>
        <taxon>Eurotiomycetes</taxon>
        <taxon>Eurotiomycetidae</taxon>
        <taxon>Onygenales</taxon>
        <taxon>Ascosphaeraceae</taxon>
        <taxon>Ascosphaera</taxon>
    </lineage>
</organism>
<feature type="region of interest" description="Disordered" evidence="1">
    <location>
        <begin position="1"/>
        <end position="63"/>
    </location>
</feature>
<accession>A0A162IHJ9</accession>
<comment type="caution">
    <text evidence="2">The sequence shown here is derived from an EMBL/GenBank/DDBJ whole genome shotgun (WGS) entry which is preliminary data.</text>
</comment>
<dbReference type="AlphaFoldDB" id="A0A162IHJ9"/>
<dbReference type="Proteomes" id="UP000242877">
    <property type="component" value="Unassembled WGS sequence"/>
</dbReference>
<feature type="region of interest" description="Disordered" evidence="1">
    <location>
        <begin position="114"/>
        <end position="159"/>
    </location>
</feature>
<keyword evidence="3" id="KW-1185">Reference proteome</keyword>
<reference evidence="2 3" key="1">
    <citation type="journal article" date="2016" name="Genome Biol. Evol.">
        <title>Divergent and convergent evolution of fungal pathogenicity.</title>
        <authorList>
            <person name="Shang Y."/>
            <person name="Xiao G."/>
            <person name="Zheng P."/>
            <person name="Cen K."/>
            <person name="Zhan S."/>
            <person name="Wang C."/>
        </authorList>
    </citation>
    <scope>NUCLEOTIDE SEQUENCE [LARGE SCALE GENOMIC DNA]</scope>
    <source>
        <strain evidence="2 3">ARSEF 7405</strain>
    </source>
</reference>
<evidence type="ECO:0000256" key="1">
    <source>
        <dbReference type="SAM" id="MobiDB-lite"/>
    </source>
</evidence>
<dbReference type="VEuPathDB" id="FungiDB:AAP_02345"/>
<feature type="region of interest" description="Disordered" evidence="1">
    <location>
        <begin position="195"/>
        <end position="219"/>
    </location>
</feature>
<name>A0A162IHJ9_9EURO</name>
<proteinExistence type="predicted"/>
<dbReference type="EMBL" id="AZGZ01000008">
    <property type="protein sequence ID" value="KZZ93553.1"/>
    <property type="molecule type" value="Genomic_DNA"/>
</dbReference>